<dbReference type="Proteomes" id="UP000809349">
    <property type="component" value="Unassembled WGS sequence"/>
</dbReference>
<dbReference type="PANTHER" id="PTHR33516">
    <property type="entry name" value="LEXA REPRESSOR"/>
    <property type="match status" value="1"/>
</dbReference>
<dbReference type="SUPFAM" id="SSF51306">
    <property type="entry name" value="LexA/Signal peptidase"/>
    <property type="match status" value="1"/>
</dbReference>
<comment type="caution">
    <text evidence="2">The sequence shown here is derived from an EMBL/GenBank/DDBJ whole genome shotgun (WGS) entry which is preliminary data.</text>
</comment>
<protein>
    <submittedName>
        <fullName evidence="2">S24 family peptidase</fullName>
    </submittedName>
</protein>
<keyword evidence="3" id="KW-1185">Reference proteome</keyword>
<sequence>MNPVALIGLPAKSVLVSGPSCGFDSCRLDYDLGNICPAIPGAESALDDWNAPLLGPRAASQQDRYAPDGDDFSHQAAPDAAGAYCGDMPGTAARVMRNRASSYALRVHDDAMEGAGILSGDVVIIDRSLVAEHGQIVVALIGERYLIARLFRFNGRMELRSQRAGREASRLAVDAEPFVWGVVVGVVRSYAAGAS</sequence>
<reference evidence="2 3" key="1">
    <citation type="submission" date="2021-08" db="EMBL/GenBank/DDBJ databases">
        <title>Massilia sp. R798.</title>
        <authorList>
            <person name="Baek J.H."/>
            <person name="Jung H.S."/>
            <person name="Kim K.R."/>
            <person name="Jeon C.O."/>
        </authorList>
    </citation>
    <scope>NUCLEOTIDE SEQUENCE [LARGE SCALE GENOMIC DNA]</scope>
    <source>
        <strain evidence="2 3">R798</strain>
    </source>
</reference>
<feature type="domain" description="Peptidase S24/S26A/S26B/S26C" evidence="1">
    <location>
        <begin position="95"/>
        <end position="162"/>
    </location>
</feature>
<accession>A0ABS7SMV5</accession>
<dbReference type="CDD" id="cd06529">
    <property type="entry name" value="S24_LexA-like"/>
    <property type="match status" value="1"/>
</dbReference>
<proteinExistence type="predicted"/>
<gene>
    <name evidence="2" type="ORF">I4X03_007765</name>
</gene>
<dbReference type="InterPro" id="IPR015927">
    <property type="entry name" value="Peptidase_S24_S26A/B/C"/>
</dbReference>
<dbReference type="InterPro" id="IPR039418">
    <property type="entry name" value="LexA-like"/>
</dbReference>
<dbReference type="Pfam" id="PF00717">
    <property type="entry name" value="Peptidase_S24"/>
    <property type="match status" value="1"/>
</dbReference>
<evidence type="ECO:0000313" key="3">
    <source>
        <dbReference type="Proteomes" id="UP000809349"/>
    </source>
</evidence>
<dbReference type="InterPro" id="IPR036286">
    <property type="entry name" value="LexA/Signal_pep-like_sf"/>
</dbReference>
<organism evidence="2 3">
    <name type="scientific">Massilia soli</name>
    <dbReference type="NCBI Taxonomy" id="2792854"/>
    <lineage>
        <taxon>Bacteria</taxon>
        <taxon>Pseudomonadati</taxon>
        <taxon>Pseudomonadota</taxon>
        <taxon>Betaproteobacteria</taxon>
        <taxon>Burkholderiales</taxon>
        <taxon>Oxalobacteraceae</taxon>
        <taxon>Telluria group</taxon>
        <taxon>Massilia</taxon>
    </lineage>
</organism>
<name>A0ABS7SMV5_9BURK</name>
<dbReference type="EMBL" id="JAFBIL020000003">
    <property type="protein sequence ID" value="MBZ2207155.1"/>
    <property type="molecule type" value="Genomic_DNA"/>
</dbReference>
<dbReference type="Gene3D" id="2.10.109.10">
    <property type="entry name" value="Umud Fragment, subunit A"/>
    <property type="match status" value="1"/>
</dbReference>
<evidence type="ECO:0000313" key="2">
    <source>
        <dbReference type="EMBL" id="MBZ2207155.1"/>
    </source>
</evidence>
<dbReference type="InterPro" id="IPR050077">
    <property type="entry name" value="LexA_repressor"/>
</dbReference>
<dbReference type="PANTHER" id="PTHR33516:SF2">
    <property type="entry name" value="LEXA REPRESSOR-RELATED"/>
    <property type="match status" value="1"/>
</dbReference>
<evidence type="ECO:0000259" key="1">
    <source>
        <dbReference type="Pfam" id="PF00717"/>
    </source>
</evidence>